<gene>
    <name evidence="10" type="ORF">GIB67_040030</name>
</gene>
<evidence type="ECO:0000256" key="5">
    <source>
        <dbReference type="ARBA" id="ARBA00023015"/>
    </source>
</evidence>
<dbReference type="SMART" id="SM00355">
    <property type="entry name" value="ZnF_C2H2"/>
    <property type="match status" value="3"/>
</dbReference>
<dbReference type="Gene3D" id="3.30.160.60">
    <property type="entry name" value="Classic Zinc Finger"/>
    <property type="match status" value="2"/>
</dbReference>
<dbReference type="AlphaFoldDB" id="A0A7J7MUE8"/>
<dbReference type="GO" id="GO:0003700">
    <property type="term" value="F:DNA-binding transcription factor activity"/>
    <property type="evidence" value="ECO:0007669"/>
    <property type="project" value="TreeGrafter"/>
</dbReference>
<dbReference type="InterPro" id="IPR031140">
    <property type="entry name" value="IDD1-16"/>
</dbReference>
<evidence type="ECO:0000256" key="2">
    <source>
        <dbReference type="ARBA" id="ARBA00022737"/>
    </source>
</evidence>
<dbReference type="PANTHER" id="PTHR10593">
    <property type="entry name" value="SERINE/THREONINE-PROTEIN KINASE RIO"/>
    <property type="match status" value="1"/>
</dbReference>
<comment type="caution">
    <text evidence="10">The sequence shown here is derived from an EMBL/GenBank/DDBJ whole genome shotgun (WGS) entry which is preliminary data.</text>
</comment>
<feature type="compositionally biased region" description="Pro residues" evidence="8">
    <location>
        <begin position="194"/>
        <end position="203"/>
    </location>
</feature>
<evidence type="ECO:0000256" key="6">
    <source>
        <dbReference type="ARBA" id="ARBA00023163"/>
    </source>
</evidence>
<dbReference type="Pfam" id="PF22992">
    <property type="entry name" value="C2CH-4th_BIRD-IDD"/>
    <property type="match status" value="1"/>
</dbReference>
<dbReference type="FunFam" id="3.30.160.60:FF:000554">
    <property type="entry name" value="protein indeterminate-domain 12-like"/>
    <property type="match status" value="1"/>
</dbReference>
<feature type="domain" description="C2H2-type" evidence="9">
    <location>
        <begin position="43"/>
        <end position="65"/>
    </location>
</feature>
<reference evidence="10 11" key="1">
    <citation type="journal article" date="2020" name="IScience">
        <title>Genome Sequencing of the Endangered Kingdonia uniflora (Circaeasteraceae, Ranunculales) Reveals Potential Mechanisms of Evolutionary Specialization.</title>
        <authorList>
            <person name="Sun Y."/>
            <person name="Deng T."/>
            <person name="Zhang A."/>
            <person name="Moore M.J."/>
            <person name="Landis J.B."/>
            <person name="Lin N."/>
            <person name="Zhang H."/>
            <person name="Zhang X."/>
            <person name="Huang J."/>
            <person name="Zhang X."/>
            <person name="Sun H."/>
            <person name="Wang H."/>
        </authorList>
    </citation>
    <scope>NUCLEOTIDE SEQUENCE [LARGE SCALE GENOMIC DNA]</scope>
    <source>
        <strain evidence="10">TB1705</strain>
        <tissue evidence="10">Leaf</tissue>
    </source>
</reference>
<dbReference type="GO" id="GO:0005634">
    <property type="term" value="C:nucleus"/>
    <property type="evidence" value="ECO:0007669"/>
    <property type="project" value="TreeGrafter"/>
</dbReference>
<feature type="compositionally biased region" description="Polar residues" evidence="8">
    <location>
        <begin position="211"/>
        <end position="243"/>
    </location>
</feature>
<dbReference type="SUPFAM" id="SSF57667">
    <property type="entry name" value="beta-beta-alpha zinc fingers"/>
    <property type="match status" value="1"/>
</dbReference>
<dbReference type="Proteomes" id="UP000541444">
    <property type="component" value="Unassembled WGS sequence"/>
</dbReference>
<evidence type="ECO:0000256" key="3">
    <source>
        <dbReference type="ARBA" id="ARBA00022771"/>
    </source>
</evidence>
<keyword evidence="1" id="KW-0479">Metal-binding</keyword>
<evidence type="ECO:0000256" key="1">
    <source>
        <dbReference type="ARBA" id="ARBA00022723"/>
    </source>
</evidence>
<dbReference type="Pfam" id="PF22995">
    <property type="entry name" value="C2CH-3rd_BIRD-IDD"/>
    <property type="match status" value="1"/>
</dbReference>
<dbReference type="PROSITE" id="PS00028">
    <property type="entry name" value="ZINC_FINGER_C2H2_1"/>
    <property type="match status" value="1"/>
</dbReference>
<name>A0A7J7MUE8_9MAGN</name>
<proteinExistence type="predicted"/>
<dbReference type="EMBL" id="JACGCM010001219">
    <property type="protein sequence ID" value="KAF6158516.1"/>
    <property type="molecule type" value="Genomic_DNA"/>
</dbReference>
<keyword evidence="6" id="KW-0804">Transcription</keyword>
<dbReference type="Pfam" id="PF22996">
    <property type="entry name" value="C2H2-2nd_BIRD-IDD"/>
    <property type="match status" value="1"/>
</dbReference>
<keyword evidence="2" id="KW-0677">Repeat</keyword>
<dbReference type="InterPro" id="IPR055187">
    <property type="entry name" value="C2CH-3rd_BIRD-IDD"/>
</dbReference>
<evidence type="ECO:0000313" key="10">
    <source>
        <dbReference type="EMBL" id="KAF6158516.1"/>
    </source>
</evidence>
<dbReference type="InterPro" id="IPR055186">
    <property type="entry name" value="C2H2-2nd_BIRD-IDD"/>
</dbReference>
<dbReference type="GO" id="GO:0008270">
    <property type="term" value="F:zinc ion binding"/>
    <property type="evidence" value="ECO:0007669"/>
    <property type="project" value="UniProtKB-KW"/>
</dbReference>
<dbReference type="PROSITE" id="PS50157">
    <property type="entry name" value="ZINC_FINGER_C2H2_2"/>
    <property type="match status" value="2"/>
</dbReference>
<feature type="compositionally biased region" description="Low complexity" evidence="8">
    <location>
        <begin position="244"/>
        <end position="258"/>
    </location>
</feature>
<sequence>MLAPYPSLEPLKIPKKRKSPGNPNPDSEVIALSPKTLMTANRFVCDICKKGFQRDQNLQLHRRGHNLPWKLKLKDKNESTRKKVYVCPVSNCIHHDPLKALGDLTGIKKHFSRKHGEKQFQCEKCPKSYAVLSDLKAHSKVCGTKEYACQCGSIFARKDSFNSHRAFCDALIEEGVKIPYSFTKYNNSSDLQISPPPPPPQPPSSDFYIPNFSTPPALDNQQVSPQQPHIFHTSSWVNPTPRQNPNHNPIPSNHNHNSPIFSCPKNNSPIFSNSNTDNSIFSKPITNHPIFLNPDTNNPIFSNPNHIVSNTNPVLSNTFLSLFQQVQPSLTSPFTHHTQVTTTSSSGPAGDHIIGHVVSSQSFTQEYPNPAKWQNSDPWTRDFMGLTRGSMNNVDDMLPFTRTVEFPDRDRFFLNTNRAGFGYYENWGGHGNS</sequence>
<feature type="domain" description="C2H2-type" evidence="9">
    <location>
        <begin position="120"/>
        <end position="148"/>
    </location>
</feature>
<dbReference type="OrthoDB" id="6354171at2759"/>
<feature type="region of interest" description="Disordered" evidence="8">
    <location>
        <begin position="1"/>
        <end position="27"/>
    </location>
</feature>
<keyword evidence="3 7" id="KW-0863">Zinc-finger</keyword>
<keyword evidence="5" id="KW-0805">Transcription regulation</keyword>
<dbReference type="InterPro" id="IPR036236">
    <property type="entry name" value="Znf_C2H2_sf"/>
</dbReference>
<keyword evidence="11" id="KW-1185">Reference proteome</keyword>
<evidence type="ECO:0000259" key="9">
    <source>
        <dbReference type="PROSITE" id="PS50157"/>
    </source>
</evidence>
<accession>A0A7J7MUE8</accession>
<organism evidence="10 11">
    <name type="scientific">Kingdonia uniflora</name>
    <dbReference type="NCBI Taxonomy" id="39325"/>
    <lineage>
        <taxon>Eukaryota</taxon>
        <taxon>Viridiplantae</taxon>
        <taxon>Streptophyta</taxon>
        <taxon>Embryophyta</taxon>
        <taxon>Tracheophyta</taxon>
        <taxon>Spermatophyta</taxon>
        <taxon>Magnoliopsida</taxon>
        <taxon>Ranunculales</taxon>
        <taxon>Circaeasteraceae</taxon>
        <taxon>Kingdonia</taxon>
    </lineage>
</organism>
<dbReference type="InterPro" id="IPR055185">
    <property type="entry name" value="C2CH-4th_BIRD-IDD"/>
</dbReference>
<keyword evidence="4" id="KW-0862">Zinc</keyword>
<evidence type="ECO:0000313" key="11">
    <source>
        <dbReference type="Proteomes" id="UP000541444"/>
    </source>
</evidence>
<dbReference type="Pfam" id="PF00096">
    <property type="entry name" value="zf-C2H2"/>
    <property type="match status" value="1"/>
</dbReference>
<feature type="region of interest" description="Disordered" evidence="8">
    <location>
        <begin position="189"/>
        <end position="258"/>
    </location>
</feature>
<dbReference type="InterPro" id="IPR013087">
    <property type="entry name" value="Znf_C2H2_type"/>
</dbReference>
<evidence type="ECO:0000256" key="8">
    <source>
        <dbReference type="SAM" id="MobiDB-lite"/>
    </source>
</evidence>
<dbReference type="PANTHER" id="PTHR10593:SF236">
    <property type="entry name" value="PROTEIN INDETERMINATE-DOMAIN 11"/>
    <property type="match status" value="1"/>
</dbReference>
<evidence type="ECO:0000256" key="7">
    <source>
        <dbReference type="PROSITE-ProRule" id="PRU00042"/>
    </source>
</evidence>
<evidence type="ECO:0000256" key="4">
    <source>
        <dbReference type="ARBA" id="ARBA00022833"/>
    </source>
</evidence>
<protein>
    <recommendedName>
        <fullName evidence="9">C2H2-type domain-containing protein</fullName>
    </recommendedName>
</protein>